<dbReference type="Proteomes" id="UP000224634">
    <property type="component" value="Unassembled WGS sequence"/>
</dbReference>
<dbReference type="GO" id="GO:0006511">
    <property type="term" value="P:ubiquitin-dependent protein catabolic process"/>
    <property type="evidence" value="ECO:0007669"/>
    <property type="project" value="TreeGrafter"/>
</dbReference>
<accession>A0A2B7YKL2</accession>
<evidence type="ECO:0000256" key="2">
    <source>
        <dbReference type="SAM" id="MobiDB-lite"/>
    </source>
</evidence>
<proteinExistence type="predicted"/>
<feature type="domain" description="COP9 signalosome complex subunit 3 N-terminal helical repeats" evidence="3">
    <location>
        <begin position="51"/>
        <end position="295"/>
    </location>
</feature>
<evidence type="ECO:0000313" key="5">
    <source>
        <dbReference type="Proteomes" id="UP000224634"/>
    </source>
</evidence>
<keyword evidence="1" id="KW-0963">Cytoplasm</keyword>
<feature type="region of interest" description="Disordered" evidence="2">
    <location>
        <begin position="463"/>
        <end position="498"/>
    </location>
</feature>
<evidence type="ECO:0000256" key="1">
    <source>
        <dbReference type="ARBA" id="ARBA00022490"/>
    </source>
</evidence>
<keyword evidence="5" id="KW-1185">Reference proteome</keyword>
<name>A0A2B7YKL2_POLH7</name>
<gene>
    <name evidence="4" type="ORF">AJ80_03034</name>
</gene>
<dbReference type="GO" id="GO:0008180">
    <property type="term" value="C:COP9 signalosome"/>
    <property type="evidence" value="ECO:0007669"/>
    <property type="project" value="TreeGrafter"/>
</dbReference>
<evidence type="ECO:0000313" key="4">
    <source>
        <dbReference type="EMBL" id="PGH21601.1"/>
    </source>
</evidence>
<dbReference type="STRING" id="1447883.A0A2B7YKL2"/>
<dbReference type="AlphaFoldDB" id="A0A2B7YKL2"/>
<dbReference type="InterPro" id="IPR050756">
    <property type="entry name" value="CSN3"/>
</dbReference>
<sequence>MADLFLRMLAAGSGVQATPETDYDQRLQLLTAELRQAPPQKLVADIPGRGSLLQALDPAQHSLSYLFVLLAHFHDSQQATKKSFPDTFQAGSELWSQSMALLKKFDPIQVRYAGHEFKELISIAARSAEIASRPLLAVYPIREAILRLDPQGSTFTSFHSDFLRLCLRARSYLPAVAVLEKDICHFPTIIDMPFLRRSQKPLTDESQSSSLYITASSGLVGKLNYRHYLEYFLFGGMIYLGLKKWNQALHFLSIVISAPTISSVSLIMVEAYKKWTIACLLEHGKLLPLPRTTTSTAKSAYKALAKPYDALAEVFTSGSLSRLQAEISVGQQVWHADNNSGLVLQVPPAFNKFSVCALERTFAALSIPDITAKIDVDNENAERFITSLVITDRLRACLVQPSQRSLPTILRFILPLSSSNVASEAKFEKSLEVQKDRLRSLLHNLQDTDIKIALGRDYVDSMRKAPKRKDTDDGDGMIPAGTLGGELGLDEDMMGDLH</sequence>
<dbReference type="Pfam" id="PF22788">
    <property type="entry name" value="COP9_hel_rpt"/>
    <property type="match status" value="1"/>
</dbReference>
<evidence type="ECO:0000259" key="3">
    <source>
        <dbReference type="Pfam" id="PF22788"/>
    </source>
</evidence>
<reference evidence="4 5" key="1">
    <citation type="submission" date="2017-10" db="EMBL/GenBank/DDBJ databases">
        <title>Comparative genomics in systemic dimorphic fungi from Ajellomycetaceae.</title>
        <authorList>
            <person name="Munoz J.F."/>
            <person name="Mcewen J.G."/>
            <person name="Clay O.K."/>
            <person name="Cuomo C.A."/>
        </authorList>
    </citation>
    <scope>NUCLEOTIDE SEQUENCE [LARGE SCALE GENOMIC DNA]</scope>
    <source>
        <strain evidence="4 5">UAMH7299</strain>
    </source>
</reference>
<dbReference type="EMBL" id="PDNA01000032">
    <property type="protein sequence ID" value="PGH21601.1"/>
    <property type="molecule type" value="Genomic_DNA"/>
</dbReference>
<organism evidence="4 5">
    <name type="scientific">Polytolypa hystricis (strain UAMH7299)</name>
    <dbReference type="NCBI Taxonomy" id="1447883"/>
    <lineage>
        <taxon>Eukaryota</taxon>
        <taxon>Fungi</taxon>
        <taxon>Dikarya</taxon>
        <taxon>Ascomycota</taxon>
        <taxon>Pezizomycotina</taxon>
        <taxon>Eurotiomycetes</taxon>
        <taxon>Eurotiomycetidae</taxon>
        <taxon>Onygenales</taxon>
        <taxon>Onygenales incertae sedis</taxon>
        <taxon>Polytolypa</taxon>
    </lineage>
</organism>
<feature type="compositionally biased region" description="Acidic residues" evidence="2">
    <location>
        <begin position="488"/>
        <end position="498"/>
    </location>
</feature>
<dbReference type="PANTHER" id="PTHR10758">
    <property type="entry name" value="26S PROTEASOME NON-ATPASE REGULATORY SUBUNIT 3/COP9 SIGNALOSOME COMPLEX SUBUNIT 3"/>
    <property type="match status" value="1"/>
</dbReference>
<dbReference type="PANTHER" id="PTHR10758:SF1">
    <property type="entry name" value="COP9 SIGNALOSOME COMPLEX SUBUNIT 3"/>
    <property type="match status" value="1"/>
</dbReference>
<comment type="caution">
    <text evidence="4">The sequence shown here is derived from an EMBL/GenBank/DDBJ whole genome shotgun (WGS) entry which is preliminary data.</text>
</comment>
<protein>
    <recommendedName>
        <fullName evidence="3">COP9 signalosome complex subunit 3 N-terminal helical repeats domain-containing protein</fullName>
    </recommendedName>
</protein>
<dbReference type="InterPro" id="IPR055089">
    <property type="entry name" value="COP9_N"/>
</dbReference>
<dbReference type="OrthoDB" id="29061at2759"/>